<dbReference type="Proteomes" id="UP001314681">
    <property type="component" value="Unassembled WGS sequence"/>
</dbReference>
<dbReference type="InterPro" id="IPR011703">
    <property type="entry name" value="ATPase_AAA-3"/>
</dbReference>
<protein>
    <submittedName>
        <fullName evidence="4">MoxR family ATPase</fullName>
    </submittedName>
</protein>
<name>A0ABS6K2Z2_9FIRM</name>
<proteinExistence type="predicted"/>
<evidence type="ECO:0000256" key="1">
    <source>
        <dbReference type="SAM" id="MobiDB-lite"/>
    </source>
</evidence>
<evidence type="ECO:0000313" key="4">
    <source>
        <dbReference type="EMBL" id="MBU9724882.1"/>
    </source>
</evidence>
<dbReference type="PANTHER" id="PTHR42759">
    <property type="entry name" value="MOXR FAMILY PROTEIN"/>
    <property type="match status" value="1"/>
</dbReference>
<evidence type="ECO:0000259" key="3">
    <source>
        <dbReference type="Pfam" id="PF17863"/>
    </source>
</evidence>
<feature type="domain" description="ChlI/MoxR AAA lid" evidence="3">
    <location>
        <begin position="231"/>
        <end position="303"/>
    </location>
</feature>
<dbReference type="RefSeq" id="WP_158352609.1">
    <property type="nucleotide sequence ID" value="NZ_JAHQCX010000001.1"/>
</dbReference>
<dbReference type="EMBL" id="JAHQCX010000001">
    <property type="protein sequence ID" value="MBU9724882.1"/>
    <property type="molecule type" value="Genomic_DNA"/>
</dbReference>
<keyword evidence="5" id="KW-1185">Reference proteome</keyword>
<dbReference type="Gene3D" id="1.10.8.80">
    <property type="entry name" value="Magnesium chelatase subunit I, C-Terminal domain"/>
    <property type="match status" value="1"/>
</dbReference>
<gene>
    <name evidence="4" type="ORF">KTH90_02525</name>
</gene>
<dbReference type="PIRSF" id="PIRSF002849">
    <property type="entry name" value="AAA_ATPase_chaperone_MoxR_prd"/>
    <property type="match status" value="1"/>
</dbReference>
<feature type="compositionally biased region" description="Basic and acidic residues" evidence="1">
    <location>
        <begin position="317"/>
        <end position="327"/>
    </location>
</feature>
<evidence type="ECO:0000259" key="2">
    <source>
        <dbReference type="Pfam" id="PF07726"/>
    </source>
</evidence>
<dbReference type="CDD" id="cd00009">
    <property type="entry name" value="AAA"/>
    <property type="match status" value="1"/>
</dbReference>
<comment type="caution">
    <text evidence="4">The sequence shown here is derived from an EMBL/GenBank/DDBJ whole genome shotgun (WGS) entry which is preliminary data.</text>
</comment>
<dbReference type="Gene3D" id="3.40.50.300">
    <property type="entry name" value="P-loop containing nucleotide triphosphate hydrolases"/>
    <property type="match status" value="1"/>
</dbReference>
<dbReference type="InterPro" id="IPR041628">
    <property type="entry name" value="ChlI/MoxR_AAA_lid"/>
</dbReference>
<dbReference type="PANTHER" id="PTHR42759:SF5">
    <property type="entry name" value="METHANOL DEHYDROGENASE REGULATOR"/>
    <property type="match status" value="1"/>
</dbReference>
<dbReference type="InterPro" id="IPR027417">
    <property type="entry name" value="P-loop_NTPase"/>
</dbReference>
<dbReference type="Pfam" id="PF17863">
    <property type="entry name" value="AAA_lid_2"/>
    <property type="match status" value="1"/>
</dbReference>
<accession>A0ABS6K2Z2</accession>
<evidence type="ECO:0000313" key="5">
    <source>
        <dbReference type="Proteomes" id="UP001314681"/>
    </source>
</evidence>
<organism evidence="4 5">
    <name type="scientific">Diplocloster modestus</name>
    <dbReference type="NCBI Taxonomy" id="2850322"/>
    <lineage>
        <taxon>Bacteria</taxon>
        <taxon>Bacillati</taxon>
        <taxon>Bacillota</taxon>
        <taxon>Clostridia</taxon>
        <taxon>Lachnospirales</taxon>
        <taxon>Lachnospiraceae</taxon>
        <taxon>Diplocloster</taxon>
    </lineage>
</organism>
<reference evidence="4 5" key="1">
    <citation type="submission" date="2021-06" db="EMBL/GenBank/DDBJ databases">
        <title>Description of novel taxa of the family Lachnospiraceae.</title>
        <authorList>
            <person name="Chaplin A.V."/>
            <person name="Sokolova S.R."/>
            <person name="Pikina A.P."/>
            <person name="Korzhanova M."/>
            <person name="Belova V."/>
            <person name="Korostin D."/>
            <person name="Efimov B.A."/>
        </authorList>
    </citation>
    <scope>NUCLEOTIDE SEQUENCE [LARGE SCALE GENOMIC DNA]</scope>
    <source>
        <strain evidence="4 5">ASD4241</strain>
    </source>
</reference>
<dbReference type="InterPro" id="IPR050764">
    <property type="entry name" value="CbbQ/NirQ/NorQ/GpvN"/>
</dbReference>
<feature type="region of interest" description="Disordered" evidence="1">
    <location>
        <begin position="304"/>
        <end position="327"/>
    </location>
</feature>
<dbReference type="SUPFAM" id="SSF52540">
    <property type="entry name" value="P-loop containing nucleoside triphosphate hydrolases"/>
    <property type="match status" value="1"/>
</dbReference>
<dbReference type="Pfam" id="PF07726">
    <property type="entry name" value="AAA_3"/>
    <property type="match status" value="1"/>
</dbReference>
<sequence>MPVTSSTAVQIMDEVKKAVIGKDDCIRKVLSAILAGGHILIEDIPGVGKTTMAVAFSRSMGMLQHRVQFTPDVLPADITGFTMFQKDTGLFEYQPGAIMCNLFLADEINRASPKTQSALLEVMEEGRVTVDRITHPVPDPFVVIATENPFGSAGTQMLPESQLDRFFICITMGYPDIKDEIEIVKGTFDKKAYEKIQPVISPDMLIQMQGEVQAVFVHDVLYNYIGRLITATRTHPLIQTGLSPRGTIALAKMAKAAAYLDGRDFCIPADVAYAFPDVACHRIHLNAKARAGHTRTEDVIRDILKNTPSPTPKKSGRKETAKKEVSE</sequence>
<feature type="domain" description="ATPase AAA-3" evidence="2">
    <location>
        <begin position="38"/>
        <end position="167"/>
    </location>
</feature>